<organism evidence="2 3">
    <name type="scientific">Yinghuangia soli</name>
    <dbReference type="NCBI Taxonomy" id="2908204"/>
    <lineage>
        <taxon>Bacteria</taxon>
        <taxon>Bacillati</taxon>
        <taxon>Actinomycetota</taxon>
        <taxon>Actinomycetes</taxon>
        <taxon>Kitasatosporales</taxon>
        <taxon>Streptomycetaceae</taxon>
        <taxon>Yinghuangia</taxon>
    </lineage>
</organism>
<name>A0AA41Q6G9_9ACTN</name>
<evidence type="ECO:0000313" key="3">
    <source>
        <dbReference type="Proteomes" id="UP001165378"/>
    </source>
</evidence>
<feature type="domain" description="ATP-grasp" evidence="1">
    <location>
        <begin position="93"/>
        <end position="246"/>
    </location>
</feature>
<dbReference type="Proteomes" id="UP001165378">
    <property type="component" value="Unassembled WGS sequence"/>
</dbReference>
<dbReference type="RefSeq" id="WP_235056228.1">
    <property type="nucleotide sequence ID" value="NZ_JAKFHA010000025.1"/>
</dbReference>
<accession>A0AA41Q6G9</accession>
<protein>
    <submittedName>
        <fullName evidence="2">ATP-grasp domain-containing protein</fullName>
    </submittedName>
</protein>
<dbReference type="AlphaFoldDB" id="A0AA41Q6G9"/>
<dbReference type="Pfam" id="PF18299">
    <property type="entry name" value="R2K_2"/>
    <property type="match status" value="1"/>
</dbReference>
<dbReference type="InterPro" id="IPR041261">
    <property type="entry name" value="R2K_2"/>
</dbReference>
<evidence type="ECO:0000259" key="1">
    <source>
        <dbReference type="Pfam" id="PF18299"/>
    </source>
</evidence>
<sequence length="274" mass="29210">MTTQATAPDPRVLVLAPRSTDTDRRLVSAAHRRGLRAERLTGWTVPADLAGTPGLRAHVYAGPLFADAVAADLALGLLEAPEDWLARLPEDLTGRRITAATLAEAWELRRPAFVKPPNDKSFAARVYRDGTQLPGPDAADPDTAVLISDAVAFRSEYRLFVLDGEVRAASRYAVDGDLAIAPIEDCAEQDEVLAFAAHMLAAQAAALPSAVVVDVGRLDGFGWAVVEANAAWASGGYACDLDRILDVILRAGGPLVELPPHDRPFVRPAPTVVR</sequence>
<keyword evidence="3" id="KW-1185">Reference proteome</keyword>
<comment type="caution">
    <text evidence="2">The sequence shown here is derived from an EMBL/GenBank/DDBJ whole genome shotgun (WGS) entry which is preliminary data.</text>
</comment>
<dbReference type="EMBL" id="JAKFHA010000025">
    <property type="protein sequence ID" value="MCF2531576.1"/>
    <property type="molecule type" value="Genomic_DNA"/>
</dbReference>
<gene>
    <name evidence="2" type="ORF">LZ495_30775</name>
</gene>
<proteinExistence type="predicted"/>
<reference evidence="2" key="1">
    <citation type="submission" date="2022-01" db="EMBL/GenBank/DDBJ databases">
        <title>Genome-Based Taxonomic Classification of the Phylum Actinobacteria.</title>
        <authorList>
            <person name="Gao Y."/>
        </authorList>
    </citation>
    <scope>NUCLEOTIDE SEQUENCE</scope>
    <source>
        <strain evidence="2">KLBMP 8922</strain>
    </source>
</reference>
<evidence type="ECO:0000313" key="2">
    <source>
        <dbReference type="EMBL" id="MCF2531576.1"/>
    </source>
</evidence>